<keyword evidence="3" id="KW-0238">DNA-binding</keyword>
<evidence type="ECO:0000256" key="3">
    <source>
        <dbReference type="ARBA" id="ARBA00023125"/>
    </source>
</evidence>
<proteinExistence type="inferred from homology"/>
<reference evidence="4 5" key="1">
    <citation type="submission" date="2023-05" db="EMBL/GenBank/DDBJ databases">
        <title>Draft genome of Paenibacillus sp. CCS26.</title>
        <authorList>
            <person name="Akita H."/>
            <person name="Shinto Y."/>
            <person name="Kimura Z."/>
        </authorList>
    </citation>
    <scope>NUCLEOTIDE SEQUENCE [LARGE SCALE GENOMIC DNA]</scope>
    <source>
        <strain evidence="4 5">CCS26</strain>
    </source>
</reference>
<name>A0ABQ6NNF0_9BACL</name>
<evidence type="ECO:0000313" key="4">
    <source>
        <dbReference type="EMBL" id="GMK45742.1"/>
    </source>
</evidence>
<dbReference type="InterPro" id="IPR050847">
    <property type="entry name" value="SASP_DNA-binding"/>
</dbReference>
<comment type="caution">
    <text evidence="4">The sequence shown here is derived from an EMBL/GenBank/DDBJ whole genome shotgun (WGS) entry which is preliminary data.</text>
</comment>
<sequence length="68" mass="7554">MANRKSLLVPNARAALEQLKFEIAQELGIELPADGYYGHMTTRDMGSIGGTITKRLIQMAEQQISGRY</sequence>
<dbReference type="PANTHER" id="PTHR36107:SF1">
    <property type="entry name" value="SMALL, ACID-SOLUBLE SPORE PROTEIN A"/>
    <property type="match status" value="1"/>
</dbReference>
<dbReference type="Pfam" id="PF00269">
    <property type="entry name" value="SASP"/>
    <property type="match status" value="1"/>
</dbReference>
<dbReference type="EMBL" id="BTCL01000008">
    <property type="protein sequence ID" value="GMK45742.1"/>
    <property type="molecule type" value="Genomic_DNA"/>
</dbReference>
<gene>
    <name evidence="4" type="primary">sasP</name>
    <name evidence="4" type="ORF">PghCCS26_28700</name>
</gene>
<accession>A0ABQ6NNF0</accession>
<comment type="function">
    <text evidence="1">SASP are bound to spore DNA. They are double-stranded DNA-binding proteins that cause DNA to change to an a-like conformation. They protect the DNA backbone from chemical and enzymatic cleavage and are thus involved in dormant spore's high resistance to UV light.</text>
</comment>
<dbReference type="InterPro" id="IPR001448">
    <property type="entry name" value="SASP_alpha/beta-type"/>
</dbReference>
<dbReference type="RefSeq" id="WP_127496967.1">
    <property type="nucleotide sequence ID" value="NZ_BTCL01000008.1"/>
</dbReference>
<dbReference type="InterPro" id="IPR038300">
    <property type="entry name" value="SASP_sf_alpha/beta"/>
</dbReference>
<dbReference type="PROSITE" id="PS00304">
    <property type="entry name" value="SASP_1"/>
    <property type="match status" value="1"/>
</dbReference>
<keyword evidence="5" id="KW-1185">Reference proteome</keyword>
<protein>
    <submittedName>
        <fullName evidence="4">Acid-soluble spore protein</fullName>
    </submittedName>
</protein>
<evidence type="ECO:0000256" key="2">
    <source>
        <dbReference type="ARBA" id="ARBA00005442"/>
    </source>
</evidence>
<dbReference type="PANTHER" id="PTHR36107">
    <property type="entry name" value="SMALL, ACID-SOLUBLE SPORE PROTEIN A"/>
    <property type="match status" value="1"/>
</dbReference>
<evidence type="ECO:0000256" key="1">
    <source>
        <dbReference type="ARBA" id="ARBA00003863"/>
    </source>
</evidence>
<comment type="similarity">
    <text evidence="2">Belongs to the alpha/beta-type SASP family.</text>
</comment>
<evidence type="ECO:0000313" key="5">
    <source>
        <dbReference type="Proteomes" id="UP001285921"/>
    </source>
</evidence>
<dbReference type="InterPro" id="IPR018126">
    <property type="entry name" value="SASP_alpha/beta-type_CS"/>
</dbReference>
<dbReference type="Gene3D" id="6.10.10.80">
    <property type="entry name" value="Small, acid-soluble spore protein, alpha/beta type-like"/>
    <property type="match status" value="1"/>
</dbReference>
<dbReference type="Proteomes" id="UP001285921">
    <property type="component" value="Unassembled WGS sequence"/>
</dbReference>
<organism evidence="4 5">
    <name type="scientific">Paenibacillus glycanilyticus</name>
    <dbReference type="NCBI Taxonomy" id="126569"/>
    <lineage>
        <taxon>Bacteria</taxon>
        <taxon>Bacillati</taxon>
        <taxon>Bacillota</taxon>
        <taxon>Bacilli</taxon>
        <taxon>Bacillales</taxon>
        <taxon>Paenibacillaceae</taxon>
        <taxon>Paenibacillus</taxon>
    </lineage>
</organism>